<dbReference type="GO" id="GO:0005886">
    <property type="term" value="C:plasma membrane"/>
    <property type="evidence" value="ECO:0007669"/>
    <property type="project" value="TreeGrafter"/>
</dbReference>
<dbReference type="Gene3D" id="2.60.40.150">
    <property type="entry name" value="C2 domain"/>
    <property type="match status" value="2"/>
</dbReference>
<dbReference type="GO" id="GO:0000149">
    <property type="term" value="F:SNARE binding"/>
    <property type="evidence" value="ECO:0007669"/>
    <property type="project" value="TreeGrafter"/>
</dbReference>
<evidence type="ECO:0000256" key="3">
    <source>
        <dbReference type="SAM" id="MobiDB-lite"/>
    </source>
</evidence>
<gene>
    <name evidence="6" type="ORF">WMY93_003529</name>
</gene>
<reference evidence="7" key="1">
    <citation type="submission" date="2024-04" db="EMBL/GenBank/DDBJ databases">
        <title>Salinicola lusitanus LLJ914,a marine bacterium isolated from the Okinawa Trough.</title>
        <authorList>
            <person name="Li J."/>
        </authorList>
    </citation>
    <scope>NUCLEOTIDE SEQUENCE [LARGE SCALE GENOMIC DNA]</scope>
</reference>
<dbReference type="Pfam" id="PF00168">
    <property type="entry name" value="C2"/>
    <property type="match status" value="2"/>
</dbReference>
<keyword evidence="7" id="KW-1185">Reference proteome</keyword>
<dbReference type="AlphaFoldDB" id="A0AAW0PWE8"/>
<comment type="caution">
    <text evidence="6">The sequence shown here is derived from an EMBL/GenBank/DDBJ whole genome shotgun (WGS) entry which is preliminary data.</text>
</comment>
<dbReference type="InterPro" id="IPR000008">
    <property type="entry name" value="C2_dom"/>
</dbReference>
<dbReference type="SMART" id="SM00239">
    <property type="entry name" value="C2"/>
    <property type="match status" value="2"/>
</dbReference>
<organism evidence="6 7">
    <name type="scientific">Mugilogobius chulae</name>
    <name type="common">yellowstripe goby</name>
    <dbReference type="NCBI Taxonomy" id="88201"/>
    <lineage>
        <taxon>Eukaryota</taxon>
        <taxon>Metazoa</taxon>
        <taxon>Chordata</taxon>
        <taxon>Craniata</taxon>
        <taxon>Vertebrata</taxon>
        <taxon>Euteleostomi</taxon>
        <taxon>Actinopterygii</taxon>
        <taxon>Neopterygii</taxon>
        <taxon>Teleostei</taxon>
        <taxon>Neoteleostei</taxon>
        <taxon>Acanthomorphata</taxon>
        <taxon>Gobiaria</taxon>
        <taxon>Gobiiformes</taxon>
        <taxon>Gobioidei</taxon>
        <taxon>Gobiidae</taxon>
        <taxon>Gobionellinae</taxon>
        <taxon>Mugilogobius</taxon>
    </lineage>
</organism>
<dbReference type="GO" id="GO:0005544">
    <property type="term" value="F:calcium-dependent phospholipid binding"/>
    <property type="evidence" value="ECO:0007669"/>
    <property type="project" value="TreeGrafter"/>
</dbReference>
<dbReference type="GO" id="GO:0030424">
    <property type="term" value="C:axon"/>
    <property type="evidence" value="ECO:0007669"/>
    <property type="project" value="TreeGrafter"/>
</dbReference>
<dbReference type="GO" id="GO:0031045">
    <property type="term" value="C:dense core granule"/>
    <property type="evidence" value="ECO:0007669"/>
    <property type="project" value="TreeGrafter"/>
</dbReference>
<feature type="domain" description="C2" evidence="5">
    <location>
        <begin position="168"/>
        <end position="287"/>
    </location>
</feature>
<accession>A0AAW0PWE8</accession>
<dbReference type="SUPFAM" id="SSF49562">
    <property type="entry name" value="C2 domain (Calcium/lipid-binding domain, CaLB)"/>
    <property type="match status" value="2"/>
</dbReference>
<evidence type="ECO:0000313" key="6">
    <source>
        <dbReference type="EMBL" id="KAK7940203.1"/>
    </source>
</evidence>
<feature type="region of interest" description="Disordered" evidence="3">
    <location>
        <begin position="129"/>
        <end position="164"/>
    </location>
</feature>
<dbReference type="Proteomes" id="UP001460270">
    <property type="component" value="Unassembled WGS sequence"/>
</dbReference>
<dbReference type="PANTHER" id="PTHR10024">
    <property type="entry name" value="SYNAPTOTAGMIN"/>
    <property type="match status" value="1"/>
</dbReference>
<feature type="compositionally biased region" description="Basic and acidic residues" evidence="3">
    <location>
        <begin position="146"/>
        <end position="158"/>
    </location>
</feature>
<dbReference type="GO" id="GO:0048791">
    <property type="term" value="P:calcium ion-regulated exocytosis of neurotransmitter"/>
    <property type="evidence" value="ECO:0007669"/>
    <property type="project" value="TreeGrafter"/>
</dbReference>
<feature type="transmembrane region" description="Helical" evidence="4">
    <location>
        <begin position="96"/>
        <end position="118"/>
    </location>
</feature>
<dbReference type="GO" id="GO:0048488">
    <property type="term" value="P:synaptic vesicle endocytosis"/>
    <property type="evidence" value="ECO:0007669"/>
    <property type="project" value="TreeGrafter"/>
</dbReference>
<evidence type="ECO:0000259" key="5">
    <source>
        <dbReference type="PROSITE" id="PS50004"/>
    </source>
</evidence>
<dbReference type="InterPro" id="IPR035892">
    <property type="entry name" value="C2_domain_sf"/>
</dbReference>
<dbReference type="PROSITE" id="PS50004">
    <property type="entry name" value="C2"/>
    <property type="match status" value="2"/>
</dbReference>
<evidence type="ECO:0000256" key="2">
    <source>
        <dbReference type="ARBA" id="ARBA00022737"/>
    </source>
</evidence>
<dbReference type="FunFam" id="2.60.40.150:FF:000016">
    <property type="entry name" value="Synaptotagmin 1"/>
    <property type="match status" value="1"/>
</dbReference>
<comment type="similarity">
    <text evidence="1">Belongs to the synaptotagmin family.</text>
</comment>
<dbReference type="CDD" id="cd08385">
    <property type="entry name" value="C2A_Synaptotagmin-1-5-6-9-10"/>
    <property type="match status" value="1"/>
</dbReference>
<proteinExistence type="inferred from homology"/>
<evidence type="ECO:0000313" key="7">
    <source>
        <dbReference type="Proteomes" id="UP001460270"/>
    </source>
</evidence>
<dbReference type="CDD" id="cd21342">
    <property type="entry name" value="Syt1_2_N"/>
    <property type="match status" value="1"/>
</dbReference>
<dbReference type="PRINTS" id="PR00360">
    <property type="entry name" value="C2DOMAIN"/>
</dbReference>
<feature type="region of interest" description="Disordered" evidence="3">
    <location>
        <begin position="49"/>
        <end position="70"/>
    </location>
</feature>
<dbReference type="GO" id="GO:0030276">
    <property type="term" value="F:clathrin binding"/>
    <property type="evidence" value="ECO:0007669"/>
    <property type="project" value="TreeGrafter"/>
</dbReference>
<dbReference type="GO" id="GO:0005509">
    <property type="term" value="F:calcium ion binding"/>
    <property type="evidence" value="ECO:0007669"/>
    <property type="project" value="TreeGrafter"/>
</dbReference>
<dbReference type="EMBL" id="JBBPFD010000002">
    <property type="protein sequence ID" value="KAK7940203.1"/>
    <property type="molecule type" value="Genomic_DNA"/>
</dbReference>
<protein>
    <recommendedName>
        <fullName evidence="5">C2 domain-containing protein</fullName>
    </recommendedName>
</protein>
<evidence type="ECO:0000256" key="1">
    <source>
        <dbReference type="ARBA" id="ARBA00006996"/>
    </source>
</evidence>
<keyword evidence="4" id="KW-1133">Transmembrane helix</keyword>
<dbReference type="PRINTS" id="PR00399">
    <property type="entry name" value="SYNAPTOTAGMN"/>
</dbReference>
<feature type="domain" description="C2" evidence="5">
    <location>
        <begin position="299"/>
        <end position="422"/>
    </location>
</feature>
<dbReference type="InterPro" id="IPR001565">
    <property type="entry name" value="Synaptotagmin"/>
</dbReference>
<name>A0AAW0PWE8_9GOBI</name>
<dbReference type="PANTHER" id="PTHR10024:SF217">
    <property type="entry name" value="SYNAPTOTAGMIN V"/>
    <property type="match status" value="1"/>
</dbReference>
<evidence type="ECO:0000256" key="4">
    <source>
        <dbReference type="SAM" id="Phobius"/>
    </source>
</evidence>
<keyword evidence="4" id="KW-0812">Transmembrane</keyword>
<dbReference type="GO" id="GO:0030672">
    <property type="term" value="C:synaptic vesicle membrane"/>
    <property type="evidence" value="ECO:0007669"/>
    <property type="project" value="TreeGrafter"/>
</dbReference>
<feature type="region of interest" description="Disordered" evidence="3">
    <location>
        <begin position="1"/>
        <end position="20"/>
    </location>
</feature>
<sequence length="443" mass="50515">MHEDAEQITGGEGQTERVARTDASSVRWSFHFRSKMRLVSVSGARLRRAAEEEERERERPAPPASHPVSHQQFNSLKNKFFDELTHLPNHKLRMPMWAVGAIVVVVLALVACMGFCIYKKCFNKGKKAKKVRERKAGGGRGRRKKDKEGEEGENKEGEETKEEEEKEFFGKLEYSLDYNFNENQLIVGILQAQDLAAMDMGGTSDPYVKVYMLPDKKKKFETKVQRKNLCPVFNETFTFKIPYTELGGQTLVLQVFDFDRFGKHDLIGEIKIPMNTIDLGQPIHEWKDLSGGEKEEQEKLGDICISLRYVPTAGKLTVNVMEAKNLKKMDVGGLSDPYVKLVLQHNGKRIKKKKTSVKQNTLNPYFNESFSFEIPFSQIQKVQLLVTVYDYDKLGSNDPSGSAGLVMVPQEWVCGTGRTCWQTPDVLWLSGTRYSQRRRSTQP</sequence>
<keyword evidence="2" id="KW-0677">Repeat</keyword>
<keyword evidence="4" id="KW-0472">Membrane</keyword>
<dbReference type="GO" id="GO:0001786">
    <property type="term" value="F:phosphatidylserine binding"/>
    <property type="evidence" value="ECO:0007669"/>
    <property type="project" value="TreeGrafter"/>
</dbReference>